<reference evidence="2" key="1">
    <citation type="submission" date="2014-09" db="EMBL/GenBank/DDBJ databases">
        <authorList>
            <person name="Magalhaes I.L.F."/>
            <person name="Oliveira U."/>
            <person name="Santos F.R."/>
            <person name="Vidigal T.H.D.A."/>
            <person name="Brescovit A.D."/>
            <person name="Santos A.J."/>
        </authorList>
    </citation>
    <scope>NUCLEOTIDE SEQUENCE</scope>
    <source>
        <tissue evidence="2">Shoot tissue taken approximately 20 cm above the soil surface</tissue>
    </source>
</reference>
<accession>A0A0A8YPB7</accession>
<organism evidence="2">
    <name type="scientific">Arundo donax</name>
    <name type="common">Giant reed</name>
    <name type="synonym">Donax arundinaceus</name>
    <dbReference type="NCBI Taxonomy" id="35708"/>
    <lineage>
        <taxon>Eukaryota</taxon>
        <taxon>Viridiplantae</taxon>
        <taxon>Streptophyta</taxon>
        <taxon>Embryophyta</taxon>
        <taxon>Tracheophyta</taxon>
        <taxon>Spermatophyta</taxon>
        <taxon>Magnoliopsida</taxon>
        <taxon>Liliopsida</taxon>
        <taxon>Poales</taxon>
        <taxon>Poaceae</taxon>
        <taxon>PACMAD clade</taxon>
        <taxon>Arundinoideae</taxon>
        <taxon>Arundineae</taxon>
        <taxon>Arundo</taxon>
    </lineage>
</organism>
<dbReference type="EMBL" id="GBRH01271300">
    <property type="protein sequence ID" value="JAD26595.1"/>
    <property type="molecule type" value="Transcribed_RNA"/>
</dbReference>
<evidence type="ECO:0000256" key="1">
    <source>
        <dbReference type="SAM" id="MobiDB-lite"/>
    </source>
</evidence>
<feature type="region of interest" description="Disordered" evidence="1">
    <location>
        <begin position="28"/>
        <end position="71"/>
    </location>
</feature>
<sequence>MATLVSTTATATPLEFAQVAMSRFTSCTAESSTTASVTPAAAPPLPGSFLFSSKGTTRGEGHPLNRRPPHI</sequence>
<dbReference type="AlphaFoldDB" id="A0A0A8YPB7"/>
<protein>
    <submittedName>
        <fullName evidence="2">Uncharacterized protein</fullName>
    </submittedName>
</protein>
<proteinExistence type="predicted"/>
<feature type="compositionally biased region" description="Low complexity" evidence="1">
    <location>
        <begin position="28"/>
        <end position="40"/>
    </location>
</feature>
<evidence type="ECO:0000313" key="2">
    <source>
        <dbReference type="EMBL" id="JAD26595.1"/>
    </source>
</evidence>
<name>A0A0A8YPB7_ARUDO</name>
<reference evidence="2" key="2">
    <citation type="journal article" date="2015" name="Data Brief">
        <title>Shoot transcriptome of the giant reed, Arundo donax.</title>
        <authorList>
            <person name="Barrero R.A."/>
            <person name="Guerrero F.D."/>
            <person name="Moolhuijzen P."/>
            <person name="Goolsby J.A."/>
            <person name="Tidwell J."/>
            <person name="Bellgard S.E."/>
            <person name="Bellgard M.I."/>
        </authorList>
    </citation>
    <scope>NUCLEOTIDE SEQUENCE</scope>
    <source>
        <tissue evidence="2">Shoot tissue taken approximately 20 cm above the soil surface</tissue>
    </source>
</reference>